<evidence type="ECO:0000313" key="2">
    <source>
        <dbReference type="EMBL" id="KAI5409675.1"/>
    </source>
</evidence>
<dbReference type="EMBL" id="JAMSHJ010000005">
    <property type="protein sequence ID" value="KAI5409675.1"/>
    <property type="molecule type" value="Genomic_DNA"/>
</dbReference>
<dbReference type="PANTHER" id="PTHR48460:SF1">
    <property type="entry name" value="RWP-RK DOMAIN-CONTAINING PROTEIN"/>
    <property type="match status" value="1"/>
</dbReference>
<dbReference type="Proteomes" id="UP001058974">
    <property type="component" value="Chromosome 5"/>
</dbReference>
<evidence type="ECO:0000313" key="3">
    <source>
        <dbReference type="Proteomes" id="UP001058974"/>
    </source>
</evidence>
<evidence type="ECO:0000256" key="1">
    <source>
        <dbReference type="SAM" id="MobiDB-lite"/>
    </source>
</evidence>
<dbReference type="AlphaFoldDB" id="A0A9D4WZT3"/>
<feature type="region of interest" description="Disordered" evidence="1">
    <location>
        <begin position="17"/>
        <end position="42"/>
    </location>
</feature>
<gene>
    <name evidence="2" type="ORF">KIW84_055210</name>
</gene>
<dbReference type="Gramene" id="Psat05G0521000-T1">
    <property type="protein sequence ID" value="KAI5409675.1"/>
    <property type="gene ID" value="KIW84_055210"/>
</dbReference>
<proteinExistence type="predicted"/>
<dbReference type="PANTHER" id="PTHR48460">
    <property type="entry name" value="RWP-RK DOMAIN-CONTAINING PROTEIN"/>
    <property type="match status" value="1"/>
</dbReference>
<organism evidence="2 3">
    <name type="scientific">Pisum sativum</name>
    <name type="common">Garden pea</name>
    <name type="synonym">Lathyrus oleraceus</name>
    <dbReference type="NCBI Taxonomy" id="3888"/>
    <lineage>
        <taxon>Eukaryota</taxon>
        <taxon>Viridiplantae</taxon>
        <taxon>Streptophyta</taxon>
        <taxon>Embryophyta</taxon>
        <taxon>Tracheophyta</taxon>
        <taxon>Spermatophyta</taxon>
        <taxon>Magnoliopsida</taxon>
        <taxon>eudicotyledons</taxon>
        <taxon>Gunneridae</taxon>
        <taxon>Pentapetalae</taxon>
        <taxon>rosids</taxon>
        <taxon>fabids</taxon>
        <taxon>Fabales</taxon>
        <taxon>Fabaceae</taxon>
        <taxon>Papilionoideae</taxon>
        <taxon>50 kb inversion clade</taxon>
        <taxon>NPAAA clade</taxon>
        <taxon>Hologalegina</taxon>
        <taxon>IRL clade</taxon>
        <taxon>Fabeae</taxon>
        <taxon>Lathyrus</taxon>
    </lineage>
</organism>
<protein>
    <submittedName>
        <fullName evidence="2">Uncharacterized protein</fullName>
    </submittedName>
</protein>
<comment type="caution">
    <text evidence="2">The sequence shown here is derived from an EMBL/GenBank/DDBJ whole genome shotgun (WGS) entry which is preliminary data.</text>
</comment>
<feature type="compositionally biased region" description="Basic and acidic residues" evidence="1">
    <location>
        <begin position="102"/>
        <end position="115"/>
    </location>
</feature>
<accession>A0A9D4WZT3</accession>
<dbReference type="OrthoDB" id="6270329at2759"/>
<keyword evidence="3" id="KW-1185">Reference proteome</keyword>
<reference evidence="2 3" key="1">
    <citation type="journal article" date="2022" name="Nat. Genet.">
        <title>Improved pea reference genome and pan-genome highlight genomic features and evolutionary characteristics.</title>
        <authorList>
            <person name="Yang T."/>
            <person name="Liu R."/>
            <person name="Luo Y."/>
            <person name="Hu S."/>
            <person name="Wang D."/>
            <person name="Wang C."/>
            <person name="Pandey M.K."/>
            <person name="Ge S."/>
            <person name="Xu Q."/>
            <person name="Li N."/>
            <person name="Li G."/>
            <person name="Huang Y."/>
            <person name="Saxena R.K."/>
            <person name="Ji Y."/>
            <person name="Li M."/>
            <person name="Yan X."/>
            <person name="He Y."/>
            <person name="Liu Y."/>
            <person name="Wang X."/>
            <person name="Xiang C."/>
            <person name="Varshney R.K."/>
            <person name="Ding H."/>
            <person name="Gao S."/>
            <person name="Zong X."/>
        </authorList>
    </citation>
    <scope>NUCLEOTIDE SEQUENCE [LARGE SCALE GENOMIC DNA]</scope>
    <source>
        <strain evidence="2 3">cv. Zhongwan 6</strain>
    </source>
</reference>
<feature type="region of interest" description="Disordered" evidence="1">
    <location>
        <begin position="72"/>
        <end position="124"/>
    </location>
</feature>
<name>A0A9D4WZT3_PEA</name>
<sequence length="178" mass="19796">MVLISGNNKSVLQQANDEKNKAQGVTMQPNSHQHGNKTVESGRTQNLANTLLTKGMATMDEFKYGFPSKSLSTTSNKWWGCDNRDETNPNRAESQPEESTGEAEKKECETGKGENSEETPQGSSLLRAVRKRAIEEGREAFKLGVFRGYGVNKVAKREKILLHQIFGSSLPKSWIHDL</sequence>
<feature type="compositionally biased region" description="Polar residues" evidence="1">
    <location>
        <begin position="23"/>
        <end position="42"/>
    </location>
</feature>
<dbReference type="Gramene" id="Psat0s3897g0040.1">
    <property type="protein sequence ID" value="Psat0s3897g0040.1.cds"/>
    <property type="gene ID" value="Psat0s3897g0040"/>
</dbReference>